<protein>
    <submittedName>
        <fullName evidence="2">Uncharacterized protein</fullName>
    </submittedName>
</protein>
<proteinExistence type="predicted"/>
<dbReference type="AlphaFoldDB" id="A0AAD6U1P2"/>
<feature type="region of interest" description="Disordered" evidence="1">
    <location>
        <begin position="298"/>
        <end position="383"/>
    </location>
</feature>
<feature type="compositionally biased region" description="Basic residues" evidence="1">
    <location>
        <begin position="303"/>
        <end position="312"/>
    </location>
</feature>
<keyword evidence="3" id="KW-1185">Reference proteome</keyword>
<feature type="compositionally biased region" description="Low complexity" evidence="1">
    <location>
        <begin position="315"/>
        <end position="329"/>
    </location>
</feature>
<evidence type="ECO:0000313" key="3">
    <source>
        <dbReference type="Proteomes" id="UP001222325"/>
    </source>
</evidence>
<comment type="caution">
    <text evidence="2">The sequence shown here is derived from an EMBL/GenBank/DDBJ whole genome shotgun (WGS) entry which is preliminary data.</text>
</comment>
<feature type="compositionally biased region" description="Basic and acidic residues" evidence="1">
    <location>
        <begin position="360"/>
        <end position="376"/>
    </location>
</feature>
<dbReference type="Proteomes" id="UP001222325">
    <property type="component" value="Unassembled WGS sequence"/>
</dbReference>
<evidence type="ECO:0000313" key="2">
    <source>
        <dbReference type="EMBL" id="KAJ7081785.1"/>
    </source>
</evidence>
<evidence type="ECO:0000256" key="1">
    <source>
        <dbReference type="SAM" id="MobiDB-lite"/>
    </source>
</evidence>
<accession>A0AAD6U1P2</accession>
<organism evidence="2 3">
    <name type="scientific">Mycena belliarum</name>
    <dbReference type="NCBI Taxonomy" id="1033014"/>
    <lineage>
        <taxon>Eukaryota</taxon>
        <taxon>Fungi</taxon>
        <taxon>Dikarya</taxon>
        <taxon>Basidiomycota</taxon>
        <taxon>Agaricomycotina</taxon>
        <taxon>Agaricomycetes</taxon>
        <taxon>Agaricomycetidae</taxon>
        <taxon>Agaricales</taxon>
        <taxon>Marasmiineae</taxon>
        <taxon>Mycenaceae</taxon>
        <taxon>Mycena</taxon>
    </lineage>
</organism>
<reference evidence="2" key="1">
    <citation type="submission" date="2023-03" db="EMBL/GenBank/DDBJ databases">
        <title>Massive genome expansion in bonnet fungi (Mycena s.s.) driven by repeated elements and novel gene families across ecological guilds.</title>
        <authorList>
            <consortium name="Lawrence Berkeley National Laboratory"/>
            <person name="Harder C.B."/>
            <person name="Miyauchi S."/>
            <person name="Viragh M."/>
            <person name="Kuo A."/>
            <person name="Thoen E."/>
            <person name="Andreopoulos B."/>
            <person name="Lu D."/>
            <person name="Skrede I."/>
            <person name="Drula E."/>
            <person name="Henrissat B."/>
            <person name="Morin E."/>
            <person name="Kohler A."/>
            <person name="Barry K."/>
            <person name="LaButti K."/>
            <person name="Morin E."/>
            <person name="Salamov A."/>
            <person name="Lipzen A."/>
            <person name="Mereny Z."/>
            <person name="Hegedus B."/>
            <person name="Baldrian P."/>
            <person name="Stursova M."/>
            <person name="Weitz H."/>
            <person name="Taylor A."/>
            <person name="Grigoriev I.V."/>
            <person name="Nagy L.G."/>
            <person name="Martin F."/>
            <person name="Kauserud H."/>
        </authorList>
    </citation>
    <scope>NUCLEOTIDE SEQUENCE</scope>
    <source>
        <strain evidence="2">CBHHK173m</strain>
    </source>
</reference>
<sequence length="490" mass="53515">MKSSFLELRVLAAPVPRQFRRSASLQISPSPKCCIFRKLGFSEFLCLDSWCPVAVQHEAGLLDESNSASNASYQGIHQSKVALWYLAAALLPGSMQRKPSQSLSPIRTPPFVQFQPKCGFWRCPLMHCVILAREHTWPNRGINFGHVSKTPRWYLPAPARCVTGLAFRLCLAGNDSVPLCGGLARRVRHSPRLLIRLGPRVPSATNTFRNIPPPRSALFPSASVGAARSSPVPFRPLVLKPCAIASISRRRVWLAGMRSKPTSAQARDGAVQERGQRLGTASRARTTTCVFASGSARAALGARRGRQRARRMHGAEGAAQTTGSGAGASCARPSTDRPPVARRPPRVPQIETHTLALEQRSWEPERGEVPRGERSRAPTSGTPAAVVSHFARAALMLWIRGTSREHGAHLVQLPVPHTDPAALHRGVGTSCVSAAVHAARAERPANPQALRVQRGRANMRRTMGFKREIGFDAIEDQESRRMTSIFNLMC</sequence>
<dbReference type="EMBL" id="JARJCN010000048">
    <property type="protein sequence ID" value="KAJ7081785.1"/>
    <property type="molecule type" value="Genomic_DNA"/>
</dbReference>
<gene>
    <name evidence="2" type="ORF">B0H15DRAFT_803481</name>
</gene>
<name>A0AAD6U1P2_9AGAR</name>
<feature type="region of interest" description="Disordered" evidence="1">
    <location>
        <begin position="260"/>
        <end position="282"/>
    </location>
</feature>